<evidence type="ECO:0000256" key="1">
    <source>
        <dbReference type="ARBA" id="ARBA00022531"/>
    </source>
</evidence>
<dbReference type="STRING" id="983917.RGE_11240"/>
<evidence type="ECO:0000313" key="5">
    <source>
        <dbReference type="EMBL" id="BAL94465.1"/>
    </source>
</evidence>
<dbReference type="Gene3D" id="2.130.10.10">
    <property type="entry name" value="YVTN repeat-like/Quinoprotein amine dehydrogenase"/>
    <property type="match status" value="2"/>
</dbReference>
<dbReference type="InterPro" id="IPR015943">
    <property type="entry name" value="WD40/YVTN_repeat-like_dom_sf"/>
</dbReference>
<dbReference type="SUPFAM" id="SSF110296">
    <property type="entry name" value="Oligoxyloglucan reducing end-specific cellobiohydrolase"/>
    <property type="match status" value="1"/>
</dbReference>
<dbReference type="InterPro" id="IPR028203">
    <property type="entry name" value="PSII_CF48-like_dom"/>
</dbReference>
<keyword evidence="1" id="KW-0602">Photosynthesis</keyword>
<dbReference type="HOGENOM" id="CLU_841688_0_0_4"/>
<dbReference type="eggNOG" id="COG4447">
    <property type="taxonomic scope" value="Bacteria"/>
</dbReference>
<protein>
    <recommendedName>
        <fullName evidence="4">Photosynthesis system II assembly factor Ycf48/Hcf136-like domain-containing protein</fullName>
    </recommendedName>
</protein>
<dbReference type="GO" id="GO:0015979">
    <property type="term" value="P:photosynthesis"/>
    <property type="evidence" value="ECO:0007669"/>
    <property type="project" value="UniProtKB-KW"/>
</dbReference>
<feature type="chain" id="PRO_5003628280" description="Photosynthesis system II assembly factor Ycf48/Hcf136-like domain-containing protein" evidence="3">
    <location>
        <begin position="30"/>
        <end position="330"/>
    </location>
</feature>
<dbReference type="RefSeq" id="WP_014427336.1">
    <property type="nucleotide sequence ID" value="NC_017075.1"/>
</dbReference>
<evidence type="ECO:0000313" key="6">
    <source>
        <dbReference type="Proteomes" id="UP000007883"/>
    </source>
</evidence>
<gene>
    <name evidence="5" type="ordered locus">RGE_11240</name>
</gene>
<evidence type="ECO:0000256" key="2">
    <source>
        <dbReference type="ARBA" id="ARBA00023276"/>
    </source>
</evidence>
<organism evidence="5 6">
    <name type="scientific">Rubrivivax gelatinosus (strain NBRC 100245 / IL144)</name>
    <dbReference type="NCBI Taxonomy" id="983917"/>
    <lineage>
        <taxon>Bacteria</taxon>
        <taxon>Pseudomonadati</taxon>
        <taxon>Pseudomonadota</taxon>
        <taxon>Betaproteobacteria</taxon>
        <taxon>Burkholderiales</taxon>
        <taxon>Sphaerotilaceae</taxon>
        <taxon>Rubrivivax</taxon>
    </lineage>
</organism>
<evidence type="ECO:0000259" key="4">
    <source>
        <dbReference type="Pfam" id="PF14870"/>
    </source>
</evidence>
<dbReference type="Pfam" id="PF14870">
    <property type="entry name" value="PSII_BNR"/>
    <property type="match status" value="1"/>
</dbReference>
<feature type="signal peptide" evidence="3">
    <location>
        <begin position="1"/>
        <end position="29"/>
    </location>
</feature>
<dbReference type="PANTHER" id="PTHR47199:SF2">
    <property type="entry name" value="PHOTOSYSTEM II STABILITY_ASSEMBLY FACTOR HCF136, CHLOROPLASTIC"/>
    <property type="match status" value="1"/>
</dbReference>
<reference evidence="5 6" key="1">
    <citation type="journal article" date="2012" name="J. Bacteriol.">
        <title>Complete genome sequence of phototrophic betaproteobacterium Rubrivivax gelatinosus IL144.</title>
        <authorList>
            <person name="Nagashima S."/>
            <person name="Kamimura A."/>
            <person name="Shimizu T."/>
            <person name="Nakamura-isaki S."/>
            <person name="Aono E."/>
            <person name="Sakamoto K."/>
            <person name="Ichikawa N."/>
            <person name="Nakazawa H."/>
            <person name="Sekine M."/>
            <person name="Yamazaki S."/>
            <person name="Fujita N."/>
            <person name="Shimada K."/>
            <person name="Hanada S."/>
            <person name="Nagashima K.V.P."/>
        </authorList>
    </citation>
    <scope>NUCLEOTIDE SEQUENCE [LARGE SCALE GENOMIC DNA]</scope>
    <source>
        <strain evidence="6">NBRC 100245 / IL144</strain>
    </source>
</reference>
<keyword evidence="6" id="KW-1185">Reference proteome</keyword>
<name>I0HN78_RUBGI</name>
<dbReference type="PROSITE" id="PS51318">
    <property type="entry name" value="TAT"/>
    <property type="match status" value="1"/>
</dbReference>
<sequence>MSAPSPARRAILRKAGGAGLVLLAPGLHAQPAPDAAAARPPDRRAGVLLAGCQQGDSLWVGDHRGQLYRSRDGGAHWRRSAETGAGGITAIVMAGRRGLAVGHRGTVLASADGGDSWQARPIATPESLSLLDALVLPQNRLLAVGAFGACWASDDGGAHWAALKAVEDDRHLNACAATPAAIVVVGERGLVLRSADGGRSWAETGGAASASLFAVVATGEREFVAAGLGGTLLHSADAGQHWQLLAAQAPAAWYGATLVGQGAGRRVLLAGNGGAVASLGPDAAAGWRLQHQARVGPGAWRTVLSGGASRSLLAVGETGIQPLPRGPWLA</sequence>
<evidence type="ECO:0000256" key="3">
    <source>
        <dbReference type="SAM" id="SignalP"/>
    </source>
</evidence>
<keyword evidence="3" id="KW-0732">Signal</keyword>
<dbReference type="PATRIC" id="fig|983917.3.peg.1101"/>
<accession>I0HN78</accession>
<dbReference type="EMBL" id="AP012320">
    <property type="protein sequence ID" value="BAL94465.1"/>
    <property type="molecule type" value="Genomic_DNA"/>
</dbReference>
<feature type="domain" description="Photosynthesis system II assembly factor Ycf48/Hcf136-like" evidence="4">
    <location>
        <begin position="183"/>
        <end position="296"/>
    </location>
</feature>
<dbReference type="InterPro" id="IPR006311">
    <property type="entry name" value="TAT_signal"/>
</dbReference>
<dbReference type="CDD" id="cd15482">
    <property type="entry name" value="Sialidase_non-viral"/>
    <property type="match status" value="1"/>
</dbReference>
<dbReference type="KEGG" id="rge:RGE_11240"/>
<dbReference type="Proteomes" id="UP000007883">
    <property type="component" value="Chromosome"/>
</dbReference>
<dbReference type="AlphaFoldDB" id="I0HN78"/>
<dbReference type="GO" id="GO:0009523">
    <property type="term" value="C:photosystem II"/>
    <property type="evidence" value="ECO:0007669"/>
    <property type="project" value="UniProtKB-KW"/>
</dbReference>
<dbReference type="PANTHER" id="PTHR47199">
    <property type="entry name" value="PHOTOSYSTEM II STABILITY/ASSEMBLY FACTOR HCF136, CHLOROPLASTIC"/>
    <property type="match status" value="1"/>
</dbReference>
<proteinExistence type="predicted"/>
<keyword evidence="2" id="KW-0604">Photosystem II</keyword>